<evidence type="ECO:0000259" key="6">
    <source>
        <dbReference type="Pfam" id="PF13462"/>
    </source>
</evidence>
<name>A0AAN1WKS5_9GAMM</name>
<dbReference type="Gene3D" id="3.40.30.10">
    <property type="entry name" value="Glutaredoxin"/>
    <property type="match status" value="1"/>
</dbReference>
<organism evidence="7 8">
    <name type="scientific">Marinagarivorans cellulosilyticus</name>
    <dbReference type="NCBI Taxonomy" id="2721545"/>
    <lineage>
        <taxon>Bacteria</taxon>
        <taxon>Pseudomonadati</taxon>
        <taxon>Pseudomonadota</taxon>
        <taxon>Gammaproteobacteria</taxon>
        <taxon>Cellvibrionales</taxon>
        <taxon>Cellvibrionaceae</taxon>
        <taxon>Marinagarivorans</taxon>
    </lineage>
</organism>
<dbReference type="KEGG" id="marq:MARGE09_P3601"/>
<proteinExistence type="inferred from homology"/>
<keyword evidence="2" id="KW-0732">Signal</keyword>
<dbReference type="GO" id="GO:0016491">
    <property type="term" value="F:oxidoreductase activity"/>
    <property type="evidence" value="ECO:0007669"/>
    <property type="project" value="UniProtKB-KW"/>
</dbReference>
<evidence type="ECO:0000256" key="2">
    <source>
        <dbReference type="ARBA" id="ARBA00022729"/>
    </source>
</evidence>
<dbReference type="RefSeq" id="WP_236984649.1">
    <property type="nucleotide sequence ID" value="NZ_AP023086.1"/>
</dbReference>
<evidence type="ECO:0000256" key="1">
    <source>
        <dbReference type="ARBA" id="ARBA00005791"/>
    </source>
</evidence>
<protein>
    <recommendedName>
        <fullName evidence="6">Thioredoxin-like fold domain-containing protein</fullName>
    </recommendedName>
</protein>
<dbReference type="PANTHER" id="PTHR13887:SF14">
    <property type="entry name" value="DISULFIDE BOND FORMATION PROTEIN D"/>
    <property type="match status" value="1"/>
</dbReference>
<dbReference type="InterPro" id="IPR036249">
    <property type="entry name" value="Thioredoxin-like_sf"/>
</dbReference>
<reference evidence="7 8" key="1">
    <citation type="journal article" date="2022" name="IScience">
        <title>An ultrasensitive nanofiber-based assay for enzymatic hydrolysis and deep-sea microbial degradation of cellulose.</title>
        <authorList>
            <person name="Tsudome M."/>
            <person name="Tachioka M."/>
            <person name="Miyazaki M."/>
            <person name="Uchimura K."/>
            <person name="Tsuda M."/>
            <person name="Takaki Y."/>
            <person name="Deguchi S."/>
        </authorList>
    </citation>
    <scope>NUCLEOTIDE SEQUENCE [LARGE SCALE GENOMIC DNA]</scope>
    <source>
        <strain evidence="7 8">GE09</strain>
    </source>
</reference>
<dbReference type="AlphaFoldDB" id="A0AAN1WKS5"/>
<comment type="similarity">
    <text evidence="1">Belongs to the thioredoxin family. DsbA subfamily.</text>
</comment>
<dbReference type="SUPFAM" id="SSF52833">
    <property type="entry name" value="Thioredoxin-like"/>
    <property type="match status" value="1"/>
</dbReference>
<dbReference type="PANTHER" id="PTHR13887">
    <property type="entry name" value="GLUTATHIONE S-TRANSFERASE KAPPA"/>
    <property type="match status" value="1"/>
</dbReference>
<keyword evidence="5" id="KW-0676">Redox-active center</keyword>
<gene>
    <name evidence="7" type="ORF">MARGE09_P3601</name>
</gene>
<evidence type="ECO:0000256" key="5">
    <source>
        <dbReference type="ARBA" id="ARBA00023284"/>
    </source>
</evidence>
<evidence type="ECO:0000256" key="4">
    <source>
        <dbReference type="ARBA" id="ARBA00023157"/>
    </source>
</evidence>
<dbReference type="Pfam" id="PF13462">
    <property type="entry name" value="Thioredoxin_4"/>
    <property type="match status" value="1"/>
</dbReference>
<feature type="domain" description="Thioredoxin-like fold" evidence="6">
    <location>
        <begin position="20"/>
        <end position="183"/>
    </location>
</feature>
<dbReference type="Proteomes" id="UP001320119">
    <property type="component" value="Chromosome"/>
</dbReference>
<keyword evidence="8" id="KW-1185">Reference proteome</keyword>
<evidence type="ECO:0000256" key="3">
    <source>
        <dbReference type="ARBA" id="ARBA00023002"/>
    </source>
</evidence>
<evidence type="ECO:0000313" key="8">
    <source>
        <dbReference type="Proteomes" id="UP001320119"/>
    </source>
</evidence>
<dbReference type="EMBL" id="AP023086">
    <property type="protein sequence ID" value="BCD99399.1"/>
    <property type="molecule type" value="Genomic_DNA"/>
</dbReference>
<accession>A0AAN1WKS5</accession>
<sequence>MKQLAILITLFAISHMAMGKEYVLGKADAPITLIEYGSLTCDACNYFHRAVLPSIDKRYIQKGEVQYIYRHFPTGAAALQGAIASQCAGEQYYQMLDKLYLNIEHWYEADNQKDVLTQHAESLGLDATAFKQCINGQQQKNHVLAQQHEASKKYGVIGTPTFVINGKVVKGKRSFAQMQALLDGVDTAPKKQSY</sequence>
<dbReference type="InterPro" id="IPR012336">
    <property type="entry name" value="Thioredoxin-like_fold"/>
</dbReference>
<keyword evidence="3" id="KW-0560">Oxidoreductase</keyword>
<keyword evidence="4" id="KW-1015">Disulfide bond</keyword>
<evidence type="ECO:0000313" key="7">
    <source>
        <dbReference type="EMBL" id="BCD99399.1"/>
    </source>
</evidence>